<evidence type="ECO:0000256" key="8">
    <source>
        <dbReference type="PROSITE-ProRule" id="PRU00042"/>
    </source>
</evidence>
<dbReference type="InterPro" id="IPR027417">
    <property type="entry name" value="P-loop_NTPase"/>
</dbReference>
<dbReference type="GO" id="GO:0005634">
    <property type="term" value="C:nucleus"/>
    <property type="evidence" value="ECO:0007669"/>
    <property type="project" value="UniProtKB-SubCell"/>
</dbReference>
<evidence type="ECO:0000259" key="9">
    <source>
        <dbReference type="PROSITE" id="PS50157"/>
    </source>
</evidence>
<reference evidence="10" key="2">
    <citation type="submission" date="2023-06" db="EMBL/GenBank/DDBJ databases">
        <authorList>
            <consortium name="Lawrence Berkeley National Laboratory"/>
            <person name="Mondo S.J."/>
            <person name="Hensen N."/>
            <person name="Bonometti L."/>
            <person name="Westerberg I."/>
            <person name="Brannstrom I.O."/>
            <person name="Guillou S."/>
            <person name="Cros-Aarteil S."/>
            <person name="Calhoun S."/>
            <person name="Haridas S."/>
            <person name="Kuo A."/>
            <person name="Pangilinan J."/>
            <person name="Riley R."/>
            <person name="Labutti K."/>
            <person name="Andreopoulos B."/>
            <person name="Lipzen A."/>
            <person name="Chen C."/>
            <person name="Yanf M."/>
            <person name="Daum C."/>
            <person name="Ng V."/>
            <person name="Clum A."/>
            <person name="Steindorff A."/>
            <person name="Ohm R."/>
            <person name="Martin F."/>
            <person name="Silar P."/>
            <person name="Natvig D."/>
            <person name="Lalanne C."/>
            <person name="Gautier V."/>
            <person name="Ament-Velasquez S.L."/>
            <person name="Kruys A."/>
            <person name="Hutchinson M.I."/>
            <person name="Powell A.J."/>
            <person name="Barry K."/>
            <person name="Miller A.N."/>
            <person name="Grigoriev I.V."/>
            <person name="Debuchy R."/>
            <person name="Gladieux P."/>
            <person name="Thoren M.H."/>
            <person name="Johannesson H."/>
        </authorList>
    </citation>
    <scope>NUCLEOTIDE SEQUENCE</scope>
    <source>
        <strain evidence="10">PSN324</strain>
    </source>
</reference>
<evidence type="ECO:0000256" key="3">
    <source>
        <dbReference type="ARBA" id="ARBA00022737"/>
    </source>
</evidence>
<keyword evidence="11" id="KW-1185">Reference proteome</keyword>
<evidence type="ECO:0000256" key="2">
    <source>
        <dbReference type="ARBA" id="ARBA00022723"/>
    </source>
</evidence>
<organism evidence="10 11">
    <name type="scientific">Cladorrhinum samala</name>
    <dbReference type="NCBI Taxonomy" id="585594"/>
    <lineage>
        <taxon>Eukaryota</taxon>
        <taxon>Fungi</taxon>
        <taxon>Dikarya</taxon>
        <taxon>Ascomycota</taxon>
        <taxon>Pezizomycotina</taxon>
        <taxon>Sordariomycetes</taxon>
        <taxon>Sordariomycetidae</taxon>
        <taxon>Sordariales</taxon>
        <taxon>Podosporaceae</taxon>
        <taxon>Cladorrhinum</taxon>
    </lineage>
</organism>
<dbReference type="Gene3D" id="3.40.50.300">
    <property type="entry name" value="P-loop containing nucleotide triphosphate hydrolases"/>
    <property type="match status" value="1"/>
</dbReference>
<dbReference type="GO" id="GO:0000122">
    <property type="term" value="P:negative regulation of transcription by RNA polymerase II"/>
    <property type="evidence" value="ECO:0007669"/>
    <property type="project" value="UniProtKB-ARBA"/>
</dbReference>
<dbReference type="PANTHER" id="PTHR10039">
    <property type="entry name" value="AMELOGENIN"/>
    <property type="match status" value="1"/>
</dbReference>
<keyword evidence="7" id="KW-0539">Nucleus</keyword>
<dbReference type="InterPro" id="IPR056125">
    <property type="entry name" value="DUF7708"/>
</dbReference>
<evidence type="ECO:0000256" key="4">
    <source>
        <dbReference type="ARBA" id="ARBA00022771"/>
    </source>
</evidence>
<sequence>MAASGSSALEREFLQAIADFKTNSNLSPKELQDFQLTKLSDLEAAMSQLQQRQSQTKRLRYMKRMEPFLETMKDYGKVVEVFLNTSNILAFVWGPLKYIILVASNFSDAFNSILDLYETMGEHMPLLSSYQSLFVSKAYMRTVLVMIFQDILKFHLEALRYFKQKFWRQLFQATWKDLLLKVQRLKDNFVRHRQLIESGASLAEIEELRDLQRLAEKRFEEQRSEELDRRKTAILHWLSPAPIEAVHDRHVAARATNPESGAWLLNDNRFKQWFDVNFCSTPLLWLSGKPGAGKSVLASRVIDEARKIQGASVAFFYCNENDPSRNTFTSVARGLLSQLLAQDESLLLHMDKQRLDSHEATLSRSGLAKDLLKIALRRRKSYIIIDGIDECVRDQRKEICLFFRQVVESLPRANMDEIRCLFVSQDDGVARKDLSTVTALPITAKDNRDDIEAFARYWEAKIETRFGAFPKDVLDITKVVTEMSHGMFIFASCVLKELFHQPSRQALLDEWKADKFPKDLQEAYRRILKRILSSGPESRRNISKTLLSWLSSAKRPLRWYEIQGAISHDLEQGNINSEGRRLVDDSKDLCSSLVEVHPDDQTVNLVHPTVKEFLVQEKIVNLAAAHYDLASLSIRYLCFPAILSTEDVPETETHLLSGQYAFYDYAVASWVPHLLAWLREPGDKEITEIGEDLEAFLDLHYTERSKASKFDVSKNMEDTLISLRPLGCYPFLAQTIIWSRKSLLIDNKDASGHQYLDLPNITNNIRLALEKLAESGVPVTKKTLELYHGIGLFRCPKVYCQHFYKGFLTRSDRDKHVDRHDRPYTCSFEGCPTATFGCVSKQDLEKHKLQYHGNQLDFPVIPEPNSGPPRRRTREPEKRFQCDDCSKMFTARHNLRSHVRTHTGERPFACTYCSKTFVRDSDNKRHQGKCKKGPGGK</sequence>
<comment type="subcellular location">
    <subcellularLocation>
        <location evidence="1">Nucleus</location>
    </subcellularLocation>
</comment>
<evidence type="ECO:0000313" key="11">
    <source>
        <dbReference type="Proteomes" id="UP001321749"/>
    </source>
</evidence>
<proteinExistence type="predicted"/>
<dbReference type="SUPFAM" id="SSF57667">
    <property type="entry name" value="beta-beta-alpha zinc fingers"/>
    <property type="match status" value="1"/>
</dbReference>
<dbReference type="InterPro" id="IPR036236">
    <property type="entry name" value="Znf_C2H2_sf"/>
</dbReference>
<gene>
    <name evidence="10" type="ORF">QBC42DRAFT_265472</name>
</gene>
<dbReference type="Pfam" id="PF24883">
    <property type="entry name" value="NPHP3_N"/>
    <property type="match status" value="1"/>
</dbReference>
<keyword evidence="4 8" id="KW-0863">Zinc-finger</keyword>
<dbReference type="InterPro" id="IPR056884">
    <property type="entry name" value="NPHP3-like_N"/>
</dbReference>
<dbReference type="InterPro" id="IPR013087">
    <property type="entry name" value="Znf_C2H2_type"/>
</dbReference>
<dbReference type="SMART" id="SM00355">
    <property type="entry name" value="ZnF_C2H2"/>
    <property type="match status" value="4"/>
</dbReference>
<evidence type="ECO:0000256" key="6">
    <source>
        <dbReference type="ARBA" id="ARBA00023125"/>
    </source>
</evidence>
<dbReference type="Proteomes" id="UP001321749">
    <property type="component" value="Unassembled WGS sequence"/>
</dbReference>
<dbReference type="Gene3D" id="3.30.160.60">
    <property type="entry name" value="Classic Zinc Finger"/>
    <property type="match status" value="2"/>
</dbReference>
<keyword evidence="3" id="KW-0677">Repeat</keyword>
<reference evidence="10" key="1">
    <citation type="journal article" date="2023" name="Mol. Phylogenet. Evol.">
        <title>Genome-scale phylogeny and comparative genomics of the fungal order Sordariales.</title>
        <authorList>
            <person name="Hensen N."/>
            <person name="Bonometti L."/>
            <person name="Westerberg I."/>
            <person name="Brannstrom I.O."/>
            <person name="Guillou S."/>
            <person name="Cros-Aarteil S."/>
            <person name="Calhoun S."/>
            <person name="Haridas S."/>
            <person name="Kuo A."/>
            <person name="Mondo S."/>
            <person name="Pangilinan J."/>
            <person name="Riley R."/>
            <person name="LaButti K."/>
            <person name="Andreopoulos B."/>
            <person name="Lipzen A."/>
            <person name="Chen C."/>
            <person name="Yan M."/>
            <person name="Daum C."/>
            <person name="Ng V."/>
            <person name="Clum A."/>
            <person name="Steindorff A."/>
            <person name="Ohm R.A."/>
            <person name="Martin F."/>
            <person name="Silar P."/>
            <person name="Natvig D.O."/>
            <person name="Lalanne C."/>
            <person name="Gautier V."/>
            <person name="Ament-Velasquez S.L."/>
            <person name="Kruys A."/>
            <person name="Hutchinson M.I."/>
            <person name="Powell A.J."/>
            <person name="Barry K."/>
            <person name="Miller A.N."/>
            <person name="Grigoriev I.V."/>
            <person name="Debuchy R."/>
            <person name="Gladieux P."/>
            <person name="Hiltunen Thoren M."/>
            <person name="Johannesson H."/>
        </authorList>
    </citation>
    <scope>NUCLEOTIDE SEQUENCE</scope>
    <source>
        <strain evidence="10">PSN324</strain>
    </source>
</reference>
<dbReference type="Pfam" id="PF24809">
    <property type="entry name" value="DUF7708"/>
    <property type="match status" value="1"/>
</dbReference>
<dbReference type="InterPro" id="IPR054471">
    <property type="entry name" value="GPIID_WHD"/>
</dbReference>
<dbReference type="GO" id="GO:0003677">
    <property type="term" value="F:DNA binding"/>
    <property type="evidence" value="ECO:0007669"/>
    <property type="project" value="UniProtKB-KW"/>
</dbReference>
<dbReference type="PROSITE" id="PS00028">
    <property type="entry name" value="ZINC_FINGER_C2H2_1"/>
    <property type="match status" value="1"/>
</dbReference>
<evidence type="ECO:0000256" key="5">
    <source>
        <dbReference type="ARBA" id="ARBA00022833"/>
    </source>
</evidence>
<evidence type="ECO:0000256" key="1">
    <source>
        <dbReference type="ARBA" id="ARBA00004123"/>
    </source>
</evidence>
<evidence type="ECO:0000256" key="7">
    <source>
        <dbReference type="ARBA" id="ARBA00023242"/>
    </source>
</evidence>
<dbReference type="GO" id="GO:0008270">
    <property type="term" value="F:zinc ion binding"/>
    <property type="evidence" value="ECO:0007669"/>
    <property type="project" value="UniProtKB-KW"/>
</dbReference>
<keyword evidence="2" id="KW-0479">Metal-binding</keyword>
<accession>A0AAV9HVL9</accession>
<keyword evidence="5" id="KW-0862">Zinc</keyword>
<dbReference type="PANTHER" id="PTHR10039:SF14">
    <property type="entry name" value="NACHT DOMAIN-CONTAINING PROTEIN"/>
    <property type="match status" value="1"/>
</dbReference>
<feature type="domain" description="C2H2-type" evidence="9">
    <location>
        <begin position="880"/>
        <end position="907"/>
    </location>
</feature>
<name>A0AAV9HVL9_9PEZI</name>
<evidence type="ECO:0000313" key="10">
    <source>
        <dbReference type="EMBL" id="KAK4463537.1"/>
    </source>
</evidence>
<dbReference type="FunFam" id="3.30.160.60:FF:001465">
    <property type="entry name" value="Zinc finger protein 560"/>
    <property type="match status" value="1"/>
</dbReference>
<dbReference type="AlphaFoldDB" id="A0AAV9HVL9"/>
<dbReference type="EMBL" id="MU864958">
    <property type="protein sequence ID" value="KAK4463537.1"/>
    <property type="molecule type" value="Genomic_DNA"/>
</dbReference>
<keyword evidence="6" id="KW-0238">DNA-binding</keyword>
<protein>
    <recommendedName>
        <fullName evidence="9">C2H2-type domain-containing protein</fullName>
    </recommendedName>
</protein>
<dbReference type="SUPFAM" id="SSF52540">
    <property type="entry name" value="P-loop containing nucleoside triphosphate hydrolases"/>
    <property type="match status" value="1"/>
</dbReference>
<dbReference type="PROSITE" id="PS50157">
    <property type="entry name" value="ZINC_FINGER_C2H2_2"/>
    <property type="match status" value="1"/>
</dbReference>
<dbReference type="Pfam" id="PF22939">
    <property type="entry name" value="WHD_GPIID"/>
    <property type="match status" value="1"/>
</dbReference>
<comment type="caution">
    <text evidence="10">The sequence shown here is derived from an EMBL/GenBank/DDBJ whole genome shotgun (WGS) entry which is preliminary data.</text>
</comment>